<accession>A0AAD7BC81</accession>
<evidence type="ECO:0000313" key="2">
    <source>
        <dbReference type="EMBL" id="KAJ7616503.1"/>
    </source>
</evidence>
<proteinExistence type="predicted"/>
<organism evidence="2 3">
    <name type="scientific">Roridomyces roridus</name>
    <dbReference type="NCBI Taxonomy" id="1738132"/>
    <lineage>
        <taxon>Eukaryota</taxon>
        <taxon>Fungi</taxon>
        <taxon>Dikarya</taxon>
        <taxon>Basidiomycota</taxon>
        <taxon>Agaricomycotina</taxon>
        <taxon>Agaricomycetes</taxon>
        <taxon>Agaricomycetidae</taxon>
        <taxon>Agaricales</taxon>
        <taxon>Marasmiineae</taxon>
        <taxon>Mycenaceae</taxon>
        <taxon>Roridomyces</taxon>
    </lineage>
</organism>
<gene>
    <name evidence="2" type="ORF">FB45DRAFT_934361</name>
</gene>
<keyword evidence="3" id="KW-1185">Reference proteome</keyword>
<feature type="compositionally biased region" description="Low complexity" evidence="1">
    <location>
        <begin position="178"/>
        <end position="192"/>
    </location>
</feature>
<protein>
    <submittedName>
        <fullName evidence="2">Uncharacterized protein</fullName>
    </submittedName>
</protein>
<evidence type="ECO:0000256" key="1">
    <source>
        <dbReference type="SAM" id="MobiDB-lite"/>
    </source>
</evidence>
<feature type="region of interest" description="Disordered" evidence="1">
    <location>
        <begin position="110"/>
        <end position="135"/>
    </location>
</feature>
<dbReference type="Proteomes" id="UP001221142">
    <property type="component" value="Unassembled WGS sequence"/>
</dbReference>
<reference evidence="2" key="1">
    <citation type="submission" date="2023-03" db="EMBL/GenBank/DDBJ databases">
        <title>Massive genome expansion in bonnet fungi (Mycena s.s.) driven by repeated elements and novel gene families across ecological guilds.</title>
        <authorList>
            <consortium name="Lawrence Berkeley National Laboratory"/>
            <person name="Harder C.B."/>
            <person name="Miyauchi S."/>
            <person name="Viragh M."/>
            <person name="Kuo A."/>
            <person name="Thoen E."/>
            <person name="Andreopoulos B."/>
            <person name="Lu D."/>
            <person name="Skrede I."/>
            <person name="Drula E."/>
            <person name="Henrissat B."/>
            <person name="Morin E."/>
            <person name="Kohler A."/>
            <person name="Barry K."/>
            <person name="LaButti K."/>
            <person name="Morin E."/>
            <person name="Salamov A."/>
            <person name="Lipzen A."/>
            <person name="Mereny Z."/>
            <person name="Hegedus B."/>
            <person name="Baldrian P."/>
            <person name="Stursova M."/>
            <person name="Weitz H."/>
            <person name="Taylor A."/>
            <person name="Grigoriev I.V."/>
            <person name="Nagy L.G."/>
            <person name="Martin F."/>
            <person name="Kauserud H."/>
        </authorList>
    </citation>
    <scope>NUCLEOTIDE SEQUENCE</scope>
    <source>
        <strain evidence="2">9284</strain>
    </source>
</reference>
<feature type="region of interest" description="Disordered" evidence="1">
    <location>
        <begin position="168"/>
        <end position="192"/>
    </location>
</feature>
<comment type="caution">
    <text evidence="2">The sequence shown here is derived from an EMBL/GenBank/DDBJ whole genome shotgun (WGS) entry which is preliminary data.</text>
</comment>
<dbReference type="AlphaFoldDB" id="A0AAD7BC81"/>
<evidence type="ECO:0000313" key="3">
    <source>
        <dbReference type="Proteomes" id="UP001221142"/>
    </source>
</evidence>
<sequence>MFILLSGPASFSSAVATLPEPPTWLHVLRLPLALLASLILLLIARHLISRPTLPIALSVQPKLIDVKTCQPLPATEVPASSGSASRFRWLPWLSRSKEMTTIKAATPRPVTATLPLPTPQGRAPSRAGPVRRPEPALAPHTQVDVEAPLPALFDCQTPVSMAKIIMSRHTYRRPSPHPSRAPSISTSPAPSS</sequence>
<dbReference type="EMBL" id="JARKIF010000022">
    <property type="protein sequence ID" value="KAJ7616503.1"/>
    <property type="molecule type" value="Genomic_DNA"/>
</dbReference>
<name>A0AAD7BC81_9AGAR</name>